<accession>A0ABX7G024</accession>
<keyword evidence="2" id="KW-1185">Reference proteome</keyword>
<evidence type="ECO:0000313" key="1">
    <source>
        <dbReference type="EMBL" id="QRH00670.1"/>
    </source>
</evidence>
<dbReference type="InterPro" id="IPR010260">
    <property type="entry name" value="AlpA"/>
</dbReference>
<dbReference type="InterPro" id="IPR052931">
    <property type="entry name" value="Prophage_regulatory_activator"/>
</dbReference>
<dbReference type="Pfam" id="PF05930">
    <property type="entry name" value="Phage_AlpA"/>
    <property type="match status" value="1"/>
</dbReference>
<reference evidence="1 2" key="1">
    <citation type="journal article" date="2012" name="Antonie Van Leeuwenhoek">
        <title>Shewanella litorisediminis sp. nov., a gammaproteobacterium isolated from a tidal flat sediment.</title>
        <authorList>
            <person name="Lee M.H."/>
            <person name="Yoon J.H."/>
        </authorList>
    </citation>
    <scope>NUCLEOTIDE SEQUENCE [LARGE SCALE GENOMIC DNA]</scope>
    <source>
        <strain evidence="1 2">SMK1-12</strain>
    </source>
</reference>
<gene>
    <name evidence="1" type="ORF">JQC75_12360</name>
</gene>
<dbReference type="EMBL" id="CP069213">
    <property type="protein sequence ID" value="QRH00670.1"/>
    <property type="molecule type" value="Genomic_DNA"/>
</dbReference>
<dbReference type="RefSeq" id="WP_203324382.1">
    <property type="nucleotide sequence ID" value="NZ_CP069213.1"/>
</dbReference>
<dbReference type="Proteomes" id="UP000596252">
    <property type="component" value="Chromosome"/>
</dbReference>
<protein>
    <submittedName>
        <fullName evidence="1">AlpA family transcriptional regulator</fullName>
    </submittedName>
</protein>
<name>A0ABX7G024_9GAMM</name>
<proteinExistence type="predicted"/>
<evidence type="ECO:0000313" key="2">
    <source>
        <dbReference type="Proteomes" id="UP000596252"/>
    </source>
</evidence>
<dbReference type="Gene3D" id="1.10.238.160">
    <property type="match status" value="1"/>
</dbReference>
<organism evidence="1 2">
    <name type="scientific">Shewanella litorisediminis</name>
    <dbReference type="NCBI Taxonomy" id="1173586"/>
    <lineage>
        <taxon>Bacteria</taxon>
        <taxon>Pseudomonadati</taxon>
        <taxon>Pseudomonadota</taxon>
        <taxon>Gammaproteobacteria</taxon>
        <taxon>Alteromonadales</taxon>
        <taxon>Shewanellaceae</taxon>
        <taxon>Shewanella</taxon>
    </lineage>
</organism>
<sequence>MKLILLKQVTERTGLGGSSINNCMAAGYFPRPVKLGPRLVAWGEEEIDEWIADKISKQDTNRD</sequence>
<dbReference type="PANTHER" id="PTHR36154:SF1">
    <property type="entry name" value="DNA-BINDING TRANSCRIPTIONAL ACTIVATOR ALPA"/>
    <property type="match status" value="1"/>
</dbReference>
<dbReference type="PANTHER" id="PTHR36154">
    <property type="entry name" value="DNA-BINDING TRANSCRIPTIONAL ACTIVATOR ALPA"/>
    <property type="match status" value="1"/>
</dbReference>